<accession>A0A7C3YSA9</accession>
<evidence type="ECO:0000313" key="3">
    <source>
        <dbReference type="EMBL" id="HGE98933.1"/>
    </source>
</evidence>
<dbReference type="InterPro" id="IPR000238">
    <property type="entry name" value="RbfA"/>
</dbReference>
<comment type="similarity">
    <text evidence="2">Belongs to the RbfA family.</text>
</comment>
<dbReference type="InterPro" id="IPR020053">
    <property type="entry name" value="Ribosome-bd_factorA_CS"/>
</dbReference>
<dbReference type="Gene3D" id="3.30.300.20">
    <property type="match status" value="1"/>
</dbReference>
<dbReference type="AlphaFoldDB" id="A0A7C3YSA9"/>
<gene>
    <name evidence="2 3" type="primary">rbfA</name>
    <name evidence="3" type="ORF">ENX07_02520</name>
</gene>
<keyword evidence="2" id="KW-0963">Cytoplasm</keyword>
<dbReference type="GO" id="GO:0043024">
    <property type="term" value="F:ribosomal small subunit binding"/>
    <property type="evidence" value="ECO:0007669"/>
    <property type="project" value="TreeGrafter"/>
</dbReference>
<evidence type="ECO:0000256" key="1">
    <source>
        <dbReference type="ARBA" id="ARBA00022517"/>
    </source>
</evidence>
<keyword evidence="1 2" id="KW-0690">Ribosome biogenesis</keyword>
<dbReference type="InterPro" id="IPR015946">
    <property type="entry name" value="KH_dom-like_a/b"/>
</dbReference>
<dbReference type="NCBIfam" id="TIGR00082">
    <property type="entry name" value="rbfA"/>
    <property type="match status" value="1"/>
</dbReference>
<comment type="caution">
    <text evidence="3">The sequence shown here is derived from an EMBL/GenBank/DDBJ whole genome shotgun (WGS) entry which is preliminary data.</text>
</comment>
<comment type="subunit">
    <text evidence="2">Monomer. Binds 30S ribosomal subunits, but not 50S ribosomal subunits or 70S ribosomes.</text>
</comment>
<reference evidence="3" key="1">
    <citation type="journal article" date="2020" name="mSystems">
        <title>Genome- and Community-Level Interaction Insights into Carbon Utilization and Element Cycling Functions of Hydrothermarchaeota in Hydrothermal Sediment.</title>
        <authorList>
            <person name="Zhou Z."/>
            <person name="Liu Y."/>
            <person name="Xu W."/>
            <person name="Pan J."/>
            <person name="Luo Z.H."/>
            <person name="Li M."/>
        </authorList>
    </citation>
    <scope>NUCLEOTIDE SEQUENCE [LARGE SCALE GENOMIC DNA]</scope>
    <source>
        <strain evidence="3">SpSt-906</strain>
    </source>
</reference>
<sequence>MKERRKRVGVLVKEVIAEIIQKEIQDPNLGIVTITGVEMTKDLKRAKVFFSVLGDESTKKKAEAILSKATSFIRRRMSKKVRLRFIPELEFQFDTLLLAERRVDEILKSLHPKLPDDR</sequence>
<dbReference type="PROSITE" id="PS01319">
    <property type="entry name" value="RBFA"/>
    <property type="match status" value="1"/>
</dbReference>
<dbReference type="PANTHER" id="PTHR33515">
    <property type="entry name" value="RIBOSOME-BINDING FACTOR A, CHLOROPLASTIC-RELATED"/>
    <property type="match status" value="1"/>
</dbReference>
<dbReference type="GO" id="GO:0030490">
    <property type="term" value="P:maturation of SSU-rRNA"/>
    <property type="evidence" value="ECO:0007669"/>
    <property type="project" value="UniProtKB-UniRule"/>
</dbReference>
<dbReference type="Pfam" id="PF02033">
    <property type="entry name" value="RBFA"/>
    <property type="match status" value="1"/>
</dbReference>
<comment type="subcellular location">
    <subcellularLocation>
        <location evidence="2">Cytoplasm</location>
    </subcellularLocation>
</comment>
<evidence type="ECO:0000256" key="2">
    <source>
        <dbReference type="HAMAP-Rule" id="MF_00003"/>
    </source>
</evidence>
<dbReference type="PANTHER" id="PTHR33515:SF1">
    <property type="entry name" value="RIBOSOME-BINDING FACTOR A, CHLOROPLASTIC-RELATED"/>
    <property type="match status" value="1"/>
</dbReference>
<dbReference type="EMBL" id="DTMQ01000016">
    <property type="protein sequence ID" value="HGE98933.1"/>
    <property type="molecule type" value="Genomic_DNA"/>
</dbReference>
<dbReference type="GO" id="GO:0005829">
    <property type="term" value="C:cytosol"/>
    <property type="evidence" value="ECO:0007669"/>
    <property type="project" value="TreeGrafter"/>
</dbReference>
<comment type="function">
    <text evidence="2">One of several proteins that assist in the late maturation steps of the functional core of the 30S ribosomal subunit. Associates with free 30S ribosomal subunits (but not with 30S subunits that are part of 70S ribosomes or polysomes). Required for efficient processing of 16S rRNA. May interact with the 5'-terminal helix region of 16S rRNA.</text>
</comment>
<dbReference type="SUPFAM" id="SSF89919">
    <property type="entry name" value="Ribosome-binding factor A, RbfA"/>
    <property type="match status" value="1"/>
</dbReference>
<proteinExistence type="inferred from homology"/>
<organism evidence="3">
    <name type="scientific">candidate division WOR-3 bacterium</name>
    <dbReference type="NCBI Taxonomy" id="2052148"/>
    <lineage>
        <taxon>Bacteria</taxon>
        <taxon>Bacteria division WOR-3</taxon>
    </lineage>
</organism>
<dbReference type="HAMAP" id="MF_00003">
    <property type="entry name" value="RbfA"/>
    <property type="match status" value="1"/>
</dbReference>
<protein>
    <recommendedName>
        <fullName evidence="2">Ribosome-binding factor A</fullName>
    </recommendedName>
</protein>
<name>A0A7C3YSA9_UNCW3</name>
<dbReference type="InterPro" id="IPR023799">
    <property type="entry name" value="RbfA_dom_sf"/>
</dbReference>